<evidence type="ECO:0000313" key="1">
    <source>
        <dbReference type="EMBL" id="TDO22371.1"/>
    </source>
</evidence>
<name>A0A4R6IK31_9SPHI</name>
<evidence type="ECO:0000313" key="2">
    <source>
        <dbReference type="Proteomes" id="UP000295499"/>
    </source>
</evidence>
<dbReference type="Proteomes" id="UP000295499">
    <property type="component" value="Unassembled WGS sequence"/>
</dbReference>
<reference evidence="1 2" key="1">
    <citation type="submission" date="2019-03" db="EMBL/GenBank/DDBJ databases">
        <title>Genomic Encyclopedia of Archaeal and Bacterial Type Strains, Phase II (KMG-II): from individual species to whole genera.</title>
        <authorList>
            <person name="Goeker M."/>
        </authorList>
    </citation>
    <scope>NUCLEOTIDE SEQUENCE [LARGE SCALE GENOMIC DNA]</scope>
    <source>
        <strain evidence="1 2">DSM 19034</strain>
    </source>
</reference>
<keyword evidence="2" id="KW-1185">Reference proteome</keyword>
<sequence length="40" mass="4631">MATIKREAGDKTKGFTLQKQHFHFRLSPHEFRVSGARFGL</sequence>
<dbReference type="AlphaFoldDB" id="A0A4R6IK31"/>
<dbReference type="EMBL" id="SNWM01000002">
    <property type="protein sequence ID" value="TDO22371.1"/>
    <property type="molecule type" value="Genomic_DNA"/>
</dbReference>
<organism evidence="1 2">
    <name type="scientific">Pedobacter duraquae</name>
    <dbReference type="NCBI Taxonomy" id="425511"/>
    <lineage>
        <taxon>Bacteria</taxon>
        <taxon>Pseudomonadati</taxon>
        <taxon>Bacteroidota</taxon>
        <taxon>Sphingobacteriia</taxon>
        <taxon>Sphingobacteriales</taxon>
        <taxon>Sphingobacteriaceae</taxon>
        <taxon>Pedobacter</taxon>
    </lineage>
</organism>
<protein>
    <submittedName>
        <fullName evidence="1">Uncharacterized protein</fullName>
    </submittedName>
</protein>
<gene>
    <name evidence="1" type="ORF">CLV32_1341</name>
</gene>
<accession>A0A4R6IK31</accession>
<comment type="caution">
    <text evidence="1">The sequence shown here is derived from an EMBL/GenBank/DDBJ whole genome shotgun (WGS) entry which is preliminary data.</text>
</comment>
<proteinExistence type="predicted"/>